<reference evidence="2" key="1">
    <citation type="submission" date="2018-05" db="EMBL/GenBank/DDBJ databases">
        <authorList>
            <person name="Lanie J.A."/>
            <person name="Ng W.-L."/>
            <person name="Kazmierczak K.M."/>
            <person name="Andrzejewski T.M."/>
            <person name="Davidsen T.M."/>
            <person name="Wayne K.J."/>
            <person name="Tettelin H."/>
            <person name="Glass J.I."/>
            <person name="Rusch D."/>
            <person name="Podicherti R."/>
            <person name="Tsui H.-C.T."/>
            <person name="Winkler M.E."/>
        </authorList>
    </citation>
    <scope>NUCLEOTIDE SEQUENCE</scope>
</reference>
<organism evidence="2">
    <name type="scientific">marine metagenome</name>
    <dbReference type="NCBI Taxonomy" id="408172"/>
    <lineage>
        <taxon>unclassified sequences</taxon>
        <taxon>metagenomes</taxon>
        <taxon>ecological metagenomes</taxon>
    </lineage>
</organism>
<protein>
    <submittedName>
        <fullName evidence="2">Uncharacterized protein</fullName>
    </submittedName>
</protein>
<proteinExistence type="predicted"/>
<dbReference type="EMBL" id="UINC01192121">
    <property type="protein sequence ID" value="SVE07102.1"/>
    <property type="molecule type" value="Genomic_DNA"/>
</dbReference>
<accession>A0A383AH56</accession>
<feature type="region of interest" description="Disordered" evidence="1">
    <location>
        <begin position="1"/>
        <end position="27"/>
    </location>
</feature>
<evidence type="ECO:0000313" key="2">
    <source>
        <dbReference type="EMBL" id="SVE07102.1"/>
    </source>
</evidence>
<name>A0A383AH56_9ZZZZ</name>
<dbReference type="AlphaFoldDB" id="A0A383AH56"/>
<sequence>MVYLRSGLLSSAQERGSHPVLKQPAPRREPGKISAWFFVSVRIDTESSRNEGLRLGVRFQPDLSAELGGLLFQGVPVE</sequence>
<evidence type="ECO:0000256" key="1">
    <source>
        <dbReference type="SAM" id="MobiDB-lite"/>
    </source>
</evidence>
<gene>
    <name evidence="2" type="ORF">METZ01_LOCUS459956</name>
</gene>